<keyword evidence="3" id="KW-1185">Reference proteome</keyword>
<dbReference type="Proteomes" id="UP000637788">
    <property type="component" value="Unassembled WGS sequence"/>
</dbReference>
<reference evidence="2" key="1">
    <citation type="journal article" date="2014" name="Int. J. Syst. Evol. Microbiol.">
        <title>Complete genome sequence of Corynebacterium casei LMG S-19264T (=DSM 44701T), isolated from a smear-ripened cheese.</title>
        <authorList>
            <consortium name="US DOE Joint Genome Institute (JGI-PGF)"/>
            <person name="Walter F."/>
            <person name="Albersmeier A."/>
            <person name="Kalinowski J."/>
            <person name="Ruckert C."/>
        </authorList>
    </citation>
    <scope>NUCLEOTIDE SEQUENCE</scope>
    <source>
        <strain evidence="2">JCM 3035</strain>
    </source>
</reference>
<feature type="region of interest" description="Disordered" evidence="1">
    <location>
        <begin position="1"/>
        <end position="39"/>
    </location>
</feature>
<dbReference type="AlphaFoldDB" id="A0A917VKD0"/>
<name>A0A917VKD0_9ACTN</name>
<reference evidence="2" key="2">
    <citation type="submission" date="2020-09" db="EMBL/GenBank/DDBJ databases">
        <authorList>
            <person name="Sun Q."/>
            <person name="Ohkuma M."/>
        </authorList>
    </citation>
    <scope>NUCLEOTIDE SEQUENCE</scope>
    <source>
        <strain evidence="2">JCM 3035</strain>
    </source>
</reference>
<comment type="caution">
    <text evidence="2">The sequence shown here is derived from an EMBL/GenBank/DDBJ whole genome shotgun (WGS) entry which is preliminary data.</text>
</comment>
<sequence length="96" mass="10206">MPNPLPRAINADQPAGPAAGRPQRADDVNGSSSTSSQHTCPLRDWGCLAAQRQPSWQLLSSHSTSAGEVEYCRCTCDALVVLYKGELAAFTGPRHA</sequence>
<proteinExistence type="predicted"/>
<gene>
    <name evidence="2" type="ORF">GCM10010094_63130</name>
</gene>
<organism evidence="2 3">
    <name type="scientific">Streptomyces flaveus</name>
    <dbReference type="NCBI Taxonomy" id="66370"/>
    <lineage>
        <taxon>Bacteria</taxon>
        <taxon>Bacillati</taxon>
        <taxon>Actinomycetota</taxon>
        <taxon>Actinomycetes</taxon>
        <taxon>Kitasatosporales</taxon>
        <taxon>Streptomycetaceae</taxon>
        <taxon>Streptomyces</taxon>
        <taxon>Streptomyces aurantiacus group</taxon>
    </lineage>
</organism>
<evidence type="ECO:0000256" key="1">
    <source>
        <dbReference type="SAM" id="MobiDB-lite"/>
    </source>
</evidence>
<evidence type="ECO:0000313" key="3">
    <source>
        <dbReference type="Proteomes" id="UP000637788"/>
    </source>
</evidence>
<accession>A0A917VKD0</accession>
<feature type="compositionally biased region" description="Polar residues" evidence="1">
    <location>
        <begin position="29"/>
        <end position="39"/>
    </location>
</feature>
<protein>
    <submittedName>
        <fullName evidence="2">Uncharacterized protein</fullName>
    </submittedName>
</protein>
<evidence type="ECO:0000313" key="2">
    <source>
        <dbReference type="EMBL" id="GGK93717.1"/>
    </source>
</evidence>
<dbReference type="EMBL" id="BMPQ01000020">
    <property type="protein sequence ID" value="GGK93717.1"/>
    <property type="molecule type" value="Genomic_DNA"/>
</dbReference>
<feature type="compositionally biased region" description="Low complexity" evidence="1">
    <location>
        <begin position="11"/>
        <end position="22"/>
    </location>
</feature>